<evidence type="ECO:0000256" key="1">
    <source>
        <dbReference type="ARBA" id="ARBA00004141"/>
    </source>
</evidence>
<organism evidence="12 13">
    <name type="scientific">Fusarium duplospermum</name>
    <dbReference type="NCBI Taxonomy" id="1325734"/>
    <lineage>
        <taxon>Eukaryota</taxon>
        <taxon>Fungi</taxon>
        <taxon>Dikarya</taxon>
        <taxon>Ascomycota</taxon>
        <taxon>Pezizomycotina</taxon>
        <taxon>Sordariomycetes</taxon>
        <taxon>Hypocreomycetidae</taxon>
        <taxon>Hypocreales</taxon>
        <taxon>Nectriaceae</taxon>
        <taxon>Fusarium</taxon>
        <taxon>Fusarium solani species complex</taxon>
    </lineage>
</organism>
<evidence type="ECO:0000256" key="2">
    <source>
        <dbReference type="ARBA" id="ARBA00022448"/>
    </source>
</evidence>
<feature type="transmembrane region" description="Helical" evidence="9">
    <location>
        <begin position="448"/>
        <end position="468"/>
    </location>
</feature>
<feature type="transmembrane region" description="Helical" evidence="9">
    <location>
        <begin position="94"/>
        <end position="112"/>
    </location>
</feature>
<comment type="caution">
    <text evidence="12">The sequence shown here is derived from an EMBL/GenBank/DDBJ whole genome shotgun (WGS) entry which is preliminary data.</text>
</comment>
<dbReference type="InterPro" id="IPR001138">
    <property type="entry name" value="Zn2Cys6_DnaBD"/>
</dbReference>
<dbReference type="Pfam" id="PF00172">
    <property type="entry name" value="Zn_clus"/>
    <property type="match status" value="1"/>
</dbReference>
<feature type="transmembrane region" description="Helical" evidence="9">
    <location>
        <begin position="149"/>
        <end position="172"/>
    </location>
</feature>
<keyword evidence="7" id="KW-0539">Nucleus</keyword>
<dbReference type="OrthoDB" id="3598904at2759"/>
<evidence type="ECO:0000256" key="3">
    <source>
        <dbReference type="ARBA" id="ARBA00022692"/>
    </source>
</evidence>
<dbReference type="FunFam" id="1.20.1250.20:FF:000196">
    <property type="entry name" value="MFS toxin efflux pump (AflT)"/>
    <property type="match status" value="1"/>
</dbReference>
<dbReference type="EMBL" id="NKCI01000074">
    <property type="protein sequence ID" value="RSL58370.1"/>
    <property type="molecule type" value="Genomic_DNA"/>
</dbReference>
<dbReference type="InterPro" id="IPR036864">
    <property type="entry name" value="Zn2-C6_fun-type_DNA-bd_sf"/>
</dbReference>
<dbReference type="CDD" id="cd00067">
    <property type="entry name" value="GAL4"/>
    <property type="match status" value="1"/>
</dbReference>
<dbReference type="SMART" id="SM00066">
    <property type="entry name" value="GAL4"/>
    <property type="match status" value="1"/>
</dbReference>
<dbReference type="InterPro" id="IPR036259">
    <property type="entry name" value="MFS_trans_sf"/>
</dbReference>
<feature type="transmembrane region" description="Helical" evidence="9">
    <location>
        <begin position="253"/>
        <end position="272"/>
    </location>
</feature>
<gene>
    <name evidence="12" type="ORF">CEP54_007804</name>
</gene>
<feature type="region of interest" description="Disordered" evidence="8">
    <location>
        <begin position="1"/>
        <end position="48"/>
    </location>
</feature>
<dbReference type="SUPFAM" id="SSF57701">
    <property type="entry name" value="Zn2/Cys6 DNA-binding domain"/>
    <property type="match status" value="1"/>
</dbReference>
<feature type="transmembrane region" description="Helical" evidence="9">
    <location>
        <begin position="358"/>
        <end position="379"/>
    </location>
</feature>
<feature type="compositionally biased region" description="Polar residues" evidence="8">
    <location>
        <begin position="30"/>
        <end position="46"/>
    </location>
</feature>
<evidence type="ECO:0000313" key="13">
    <source>
        <dbReference type="Proteomes" id="UP000288168"/>
    </source>
</evidence>
<keyword evidence="4 9" id="KW-1133">Transmembrane helix</keyword>
<feature type="transmembrane region" description="Helical" evidence="9">
    <location>
        <begin position="209"/>
        <end position="232"/>
    </location>
</feature>
<feature type="transmembrane region" description="Helical" evidence="9">
    <location>
        <begin position="56"/>
        <end position="82"/>
    </location>
</feature>
<feature type="domain" description="Major facilitator superfamily (MFS) profile" evidence="11">
    <location>
        <begin position="59"/>
        <end position="547"/>
    </location>
</feature>
<feature type="transmembrane region" description="Helical" evidence="9">
    <location>
        <begin position="124"/>
        <end position="143"/>
    </location>
</feature>
<dbReference type="PANTHER" id="PTHR23501">
    <property type="entry name" value="MAJOR FACILITATOR SUPERFAMILY"/>
    <property type="match status" value="1"/>
</dbReference>
<protein>
    <submittedName>
        <fullName evidence="12">Uncharacterized protein</fullName>
    </submittedName>
</protein>
<dbReference type="GO" id="GO:0000981">
    <property type="term" value="F:DNA-binding transcription factor activity, RNA polymerase II-specific"/>
    <property type="evidence" value="ECO:0007669"/>
    <property type="project" value="InterPro"/>
</dbReference>
<dbReference type="InterPro" id="IPR020846">
    <property type="entry name" value="MFS_dom"/>
</dbReference>
<keyword evidence="6" id="KW-0325">Glycoprotein</keyword>
<feature type="domain" description="Zn(2)-C6 fungal-type" evidence="10">
    <location>
        <begin position="576"/>
        <end position="604"/>
    </location>
</feature>
<dbReference type="Gene3D" id="1.20.1720.10">
    <property type="entry name" value="Multidrug resistance protein D"/>
    <property type="match status" value="1"/>
</dbReference>
<name>A0A428PZ65_9HYPO</name>
<dbReference type="Pfam" id="PF07690">
    <property type="entry name" value="MFS_1"/>
    <property type="match status" value="1"/>
</dbReference>
<dbReference type="SUPFAM" id="SSF103473">
    <property type="entry name" value="MFS general substrate transporter"/>
    <property type="match status" value="1"/>
</dbReference>
<dbReference type="PROSITE" id="PS50048">
    <property type="entry name" value="ZN2_CY6_FUNGAL_2"/>
    <property type="match status" value="1"/>
</dbReference>
<feature type="transmembrane region" description="Helical" evidence="9">
    <location>
        <begin position="521"/>
        <end position="542"/>
    </location>
</feature>
<evidence type="ECO:0000256" key="9">
    <source>
        <dbReference type="SAM" id="Phobius"/>
    </source>
</evidence>
<comment type="subcellular location">
    <subcellularLocation>
        <location evidence="1">Membrane</location>
        <topology evidence="1">Multi-pass membrane protein</topology>
    </subcellularLocation>
</comment>
<sequence length="1098" mass="120382">MFFGRKKRDEMDSESLECNGRTTAPEPATPDTNDAPSTAPMQTTPEEPTYPSGLRLALLITSVFVAMFLVSLDRLIITTAITQITDDFNAVTDIGWYGSAYLLTLCAFQLLFGKIYSFLSIKKTLLTVILLFEIGSTICGAAPNSVVFIIGRAIAGLGAAGIMTGVMVVIVHSVPLHKRPLYQGMFGAVFGTASVVGPLLGGVFTSKVTWRWCFYINLPLGGVAMVVIQLLLNIPDQDQTKLSLESKILQLDIYGTVLFIPGTVCLVLALEWGGLVHAWSDGRVIVLLVLAGLLLLGFALVQVFLPKTATIPPRIFMQRSIAAGFFATLCIGSQMMIFTYYLPIWFQAIQGVSAVDSGFRILPTVLSVVVASLSTGILVKRIGYYTPFMILGVCFMSVGAGLLTTLHIDTSTPKLIGYQILYGWGMGSVSQAPNLAAQTVLTKKDIPIGASLMFFSQLLGGTIFVSVAQNMINNQLLHRLSSVPGFSAENILNSGATSLTHLPESTKTTVLIAYNESIRTVFRVGLILVCLTMLGALSMEWLSVKKDVKKQEQEGGEEGIEKMEAADCSMARSKKGCITCRIRRVKCDETKPQCKRCQSTKRICDGYLSEESFMPRRQLVEAVKQLSVIGPVSRALTQTPPSRPISPDDPSYFAFFRSVTIPSTCSLFPSSFWQQSVLQLAHGEPAIWHAAIALGALHQKTEAPATKTNADIEELSTRAITHYGKAMALAKDLNSSAKVVSLSLALAASANMLGRWGEMHTHVMAGLGIVSRDVAHGKSLDILGGSLVRVDLQAMTFSDSKSPYPYNESTAALDLDRFLEIPCIPPSSYEDLSSELFGISRAFFLLDGGLHEAMPYGPWMTKVDGFIRRLVQWETNMAMYEASNTQSTYDEDTTRLSLRLYHVALRILIRSAAFGPETRYDSLLGYFEYAIRLAATLHRRTSGKNTVRVSLEPGLVIPLYLVTHRCRHHSLRHAALKMLLKTNRVEGMWRSDATAQALGTIVAVEEESLGPINTRDYVPSLLDPASLTIPWSAWSKPSFNLHASVSWDDVPMIPEDKRVKEVYAATLYSKRRAEIRLVMCPSNDTDLHGPVRELIVHF</sequence>
<evidence type="ECO:0000256" key="5">
    <source>
        <dbReference type="ARBA" id="ARBA00023136"/>
    </source>
</evidence>
<feature type="transmembrane region" description="Helical" evidence="9">
    <location>
        <begin position="388"/>
        <end position="408"/>
    </location>
</feature>
<dbReference type="PANTHER" id="PTHR23501:SF153">
    <property type="entry name" value="AFLATOXIN EFFLUX PUMP, PUTATIVE-RELATED"/>
    <property type="match status" value="1"/>
</dbReference>
<dbReference type="PROSITE" id="PS00463">
    <property type="entry name" value="ZN2_CY6_FUNGAL_1"/>
    <property type="match status" value="1"/>
</dbReference>
<feature type="transmembrane region" description="Helical" evidence="9">
    <location>
        <begin position="325"/>
        <end position="346"/>
    </location>
</feature>
<dbReference type="Gene3D" id="4.10.240.10">
    <property type="entry name" value="Zn(2)-C6 fungal-type DNA-binding domain"/>
    <property type="match status" value="1"/>
</dbReference>
<evidence type="ECO:0000256" key="6">
    <source>
        <dbReference type="ARBA" id="ARBA00023180"/>
    </source>
</evidence>
<evidence type="ECO:0000256" key="7">
    <source>
        <dbReference type="ARBA" id="ARBA00023242"/>
    </source>
</evidence>
<keyword evidence="2" id="KW-0813">Transport</keyword>
<dbReference type="Gene3D" id="1.20.1250.20">
    <property type="entry name" value="MFS general substrate transporter like domains"/>
    <property type="match status" value="1"/>
</dbReference>
<dbReference type="GO" id="GO:0008270">
    <property type="term" value="F:zinc ion binding"/>
    <property type="evidence" value="ECO:0007669"/>
    <property type="project" value="InterPro"/>
</dbReference>
<dbReference type="InterPro" id="IPR021858">
    <property type="entry name" value="Fun_TF"/>
</dbReference>
<dbReference type="Pfam" id="PF11951">
    <property type="entry name" value="Fungal_trans_2"/>
    <property type="match status" value="1"/>
</dbReference>
<dbReference type="AlphaFoldDB" id="A0A428PZ65"/>
<reference evidence="12 13" key="1">
    <citation type="submission" date="2017-06" db="EMBL/GenBank/DDBJ databases">
        <title>Comparative genomic analysis of Ambrosia Fusariam Clade fungi.</title>
        <authorList>
            <person name="Stajich J.E."/>
            <person name="Carrillo J."/>
            <person name="Kijimoto T."/>
            <person name="Eskalen A."/>
            <person name="O'Donnell K."/>
            <person name="Kasson M."/>
        </authorList>
    </citation>
    <scope>NUCLEOTIDE SEQUENCE [LARGE SCALE GENOMIC DNA]</scope>
    <source>
        <strain evidence="12 13">NRRL62584</strain>
    </source>
</reference>
<dbReference type="GO" id="GO:0005886">
    <property type="term" value="C:plasma membrane"/>
    <property type="evidence" value="ECO:0007669"/>
    <property type="project" value="TreeGrafter"/>
</dbReference>
<evidence type="ECO:0000313" key="12">
    <source>
        <dbReference type="EMBL" id="RSL58370.1"/>
    </source>
</evidence>
<proteinExistence type="predicted"/>
<evidence type="ECO:0000256" key="4">
    <source>
        <dbReference type="ARBA" id="ARBA00022989"/>
    </source>
</evidence>
<dbReference type="CDD" id="cd17502">
    <property type="entry name" value="MFS_Azr1_MDR_like"/>
    <property type="match status" value="1"/>
</dbReference>
<feature type="transmembrane region" description="Helical" evidence="9">
    <location>
        <begin position="184"/>
        <end position="203"/>
    </location>
</feature>
<keyword evidence="13" id="KW-1185">Reference proteome</keyword>
<dbReference type="PROSITE" id="PS50850">
    <property type="entry name" value="MFS"/>
    <property type="match status" value="1"/>
</dbReference>
<feature type="transmembrane region" description="Helical" evidence="9">
    <location>
        <begin position="284"/>
        <end position="305"/>
    </location>
</feature>
<accession>A0A428PZ65</accession>
<evidence type="ECO:0000256" key="8">
    <source>
        <dbReference type="SAM" id="MobiDB-lite"/>
    </source>
</evidence>
<dbReference type="GO" id="GO:0022857">
    <property type="term" value="F:transmembrane transporter activity"/>
    <property type="evidence" value="ECO:0007669"/>
    <property type="project" value="InterPro"/>
</dbReference>
<keyword evidence="3 9" id="KW-0812">Transmembrane</keyword>
<evidence type="ECO:0000259" key="11">
    <source>
        <dbReference type="PROSITE" id="PS50850"/>
    </source>
</evidence>
<keyword evidence="5 9" id="KW-0472">Membrane</keyword>
<dbReference type="Proteomes" id="UP000288168">
    <property type="component" value="Unassembled WGS sequence"/>
</dbReference>
<dbReference type="FunFam" id="1.20.1720.10:FF:000012">
    <property type="entry name" value="MFS toxin efflux pump (AflT)"/>
    <property type="match status" value="1"/>
</dbReference>
<dbReference type="InterPro" id="IPR011701">
    <property type="entry name" value="MFS"/>
</dbReference>
<evidence type="ECO:0000259" key="10">
    <source>
        <dbReference type="PROSITE" id="PS50048"/>
    </source>
</evidence>